<evidence type="ECO:0000256" key="6">
    <source>
        <dbReference type="ARBA" id="ARBA00022842"/>
    </source>
</evidence>
<dbReference type="AlphaFoldDB" id="A0A899G313"/>
<keyword evidence="5 11" id="KW-0378">Hydrolase</keyword>
<comment type="catalytic activity">
    <reaction evidence="7">
        <text>adenosine 2',5'-bisphosphate + H2O = AMP + phosphate</text>
        <dbReference type="Rhea" id="RHEA:77643"/>
        <dbReference type="ChEBI" id="CHEBI:15377"/>
        <dbReference type="ChEBI" id="CHEBI:43474"/>
        <dbReference type="ChEBI" id="CHEBI:194156"/>
        <dbReference type="ChEBI" id="CHEBI:456215"/>
        <dbReference type="EC" id="3.1.3.7"/>
    </reaction>
    <physiologicalReaction direction="left-to-right" evidence="7">
        <dbReference type="Rhea" id="RHEA:77644"/>
    </physiologicalReaction>
</comment>
<dbReference type="PROSITE" id="PS00630">
    <property type="entry name" value="IMP_2"/>
    <property type="match status" value="1"/>
</dbReference>
<comment type="catalytic activity">
    <reaction evidence="9">
        <text>3'-phosphoadenylyl sulfate + H2O = adenosine 5'-phosphosulfate + phosphate</text>
        <dbReference type="Rhea" id="RHEA:77639"/>
        <dbReference type="ChEBI" id="CHEBI:15377"/>
        <dbReference type="ChEBI" id="CHEBI:43474"/>
        <dbReference type="ChEBI" id="CHEBI:58243"/>
        <dbReference type="ChEBI" id="CHEBI:58339"/>
        <dbReference type="EC" id="3.1.3.7"/>
    </reaction>
    <physiologicalReaction direction="left-to-right" evidence="9">
        <dbReference type="Rhea" id="RHEA:77640"/>
    </physiologicalReaction>
</comment>
<comment type="catalytic activity">
    <reaction evidence="8">
        <text>adenosine 3',5'-bisphosphate + H2O = AMP + phosphate</text>
        <dbReference type="Rhea" id="RHEA:10040"/>
        <dbReference type="ChEBI" id="CHEBI:15377"/>
        <dbReference type="ChEBI" id="CHEBI:43474"/>
        <dbReference type="ChEBI" id="CHEBI:58343"/>
        <dbReference type="ChEBI" id="CHEBI:456215"/>
        <dbReference type="EC" id="3.1.3.7"/>
    </reaction>
    <physiologicalReaction direction="left-to-right" evidence="8">
        <dbReference type="Rhea" id="RHEA:10041"/>
    </physiologicalReaction>
</comment>
<dbReference type="GO" id="GO:0000103">
    <property type="term" value="P:sulfate assimilation"/>
    <property type="evidence" value="ECO:0007669"/>
    <property type="project" value="TreeGrafter"/>
</dbReference>
<dbReference type="Gene3D" id="3.40.190.80">
    <property type="match status" value="1"/>
</dbReference>
<feature type="binding site" evidence="10">
    <location>
        <position position="71"/>
    </location>
    <ligand>
        <name>Mg(2+)</name>
        <dbReference type="ChEBI" id="CHEBI:18420"/>
        <label>1</label>
        <note>catalytic</note>
    </ligand>
</feature>
<evidence type="ECO:0000256" key="3">
    <source>
        <dbReference type="ARBA" id="ARBA00012633"/>
    </source>
</evidence>
<evidence type="ECO:0000256" key="4">
    <source>
        <dbReference type="ARBA" id="ARBA00022723"/>
    </source>
</evidence>
<evidence type="ECO:0000256" key="9">
    <source>
        <dbReference type="ARBA" id="ARBA00044484"/>
    </source>
</evidence>
<dbReference type="CDD" id="cd01517">
    <property type="entry name" value="PAP_phosphatase"/>
    <property type="match status" value="1"/>
</dbReference>
<dbReference type="EMBL" id="CP054547">
    <property type="protein sequence ID" value="QSL67035.1"/>
    <property type="molecule type" value="Genomic_DNA"/>
</dbReference>
<dbReference type="InterPro" id="IPR020550">
    <property type="entry name" value="Inositol_monophosphatase_CS"/>
</dbReference>
<dbReference type="PANTHER" id="PTHR43200:SF6">
    <property type="entry name" value="3'(2'),5'-BISPHOSPHATE NUCLEOTIDASE"/>
    <property type="match status" value="1"/>
</dbReference>
<gene>
    <name evidence="12" type="ORF">MERGE_001422</name>
</gene>
<dbReference type="InterPro" id="IPR000760">
    <property type="entry name" value="Inositol_monophosphatase-like"/>
</dbReference>
<dbReference type="GO" id="GO:0008441">
    <property type="term" value="F:3'(2'),5'-bisphosphate nucleotidase activity"/>
    <property type="evidence" value="ECO:0007669"/>
    <property type="project" value="UniProtKB-UniRule"/>
</dbReference>
<dbReference type="PANTHER" id="PTHR43200">
    <property type="entry name" value="PHOSPHATASE"/>
    <property type="match status" value="1"/>
</dbReference>
<comment type="function">
    <text evidence="11">Converts adenosine 3'-phosphate 5'-phosphosulfate (PAPS) to adenosine 5'-phosphosulfate (APS) and 3'(2')-phosphoadenosine 5'-phosphate (PAP) to AMP.</text>
</comment>
<feature type="binding site" evidence="10">
    <location>
        <position position="145"/>
    </location>
    <ligand>
        <name>Mg(2+)</name>
        <dbReference type="ChEBI" id="CHEBI:18420"/>
        <label>1</label>
        <note>catalytic</note>
    </ligand>
</feature>
<evidence type="ECO:0000313" key="13">
    <source>
        <dbReference type="Proteomes" id="UP000663699"/>
    </source>
</evidence>
<evidence type="ECO:0000256" key="1">
    <source>
        <dbReference type="ARBA" id="ARBA00001946"/>
    </source>
</evidence>
<dbReference type="FunFam" id="3.40.190.80:FF:000003">
    <property type="entry name" value="PAP-specific phosphatase HAL2-like"/>
    <property type="match status" value="1"/>
</dbReference>
<dbReference type="GO" id="GO:0046872">
    <property type="term" value="F:metal ion binding"/>
    <property type="evidence" value="ECO:0007669"/>
    <property type="project" value="UniProtKB-UniRule"/>
</dbReference>
<dbReference type="NCBIfam" id="TIGR01330">
    <property type="entry name" value="bisphos_HAL2"/>
    <property type="match status" value="1"/>
</dbReference>
<feature type="binding site" evidence="10">
    <location>
        <position position="290"/>
    </location>
    <ligand>
        <name>Mg(2+)</name>
        <dbReference type="ChEBI" id="CHEBI:18420"/>
        <label>1</label>
        <note>catalytic</note>
    </ligand>
</feature>
<sequence length="348" mass="37720">MAGLETEKRIALQAVQRACRLAQTVFHQGLALSSIAVKDDCSPVTVADFGVQALINALLREVFPQDRVLAEESSELLSSNQHLLEKVWSLVSQTLEAEDKGVGYIQGRQDLVQAIEHAGRDGTESLDGDTCGRSVRGSSRCWVIDPIDGTKGFVRGGQYAVCLALLQNGQPSLGVLGCPNLHKNENDNRLGVVFYACKGEGAYQATLNGSDECLIHVNRIENVVDARVCQSLAPGHSALETHRRIIGLLGITKPPMELDSQVKYALLARGESDIYLRLPVDPNYHEKVWDHAAGALIVEEAGGIVTDAYGEALDFSKGKRLSENHGIVAASKYLHAKVLEAVTFILKK</sequence>
<reference evidence="12" key="1">
    <citation type="submission" date="2020-06" db="EMBL/GenBank/DDBJ databases">
        <title>Genomes of multiple members of Pneumocystis genus reveal paths to human pathogen Pneumocystis jirovecii.</title>
        <authorList>
            <person name="Cisse O.H."/>
            <person name="Ma L."/>
            <person name="Dekker J."/>
            <person name="Khil P."/>
            <person name="Jo J."/>
            <person name="Brenchley J."/>
            <person name="Blair R."/>
            <person name="Pahar B."/>
            <person name="Chabe M."/>
            <person name="Van Rompay K.A."/>
            <person name="Keesler R."/>
            <person name="Sukura A."/>
            <person name="Hirsch V."/>
            <person name="Kutty G."/>
            <person name="Liu Y."/>
            <person name="Peng L."/>
            <person name="Chen J."/>
            <person name="Song J."/>
            <person name="Weissenbacher-Lang C."/>
            <person name="Xu J."/>
            <person name="Upham N.S."/>
            <person name="Stajich J.E."/>
            <person name="Cuomo C.A."/>
            <person name="Cushion M.T."/>
            <person name="Kovacs J.A."/>
        </authorList>
    </citation>
    <scope>NUCLEOTIDE SEQUENCE</scope>
    <source>
        <strain evidence="12">2A</strain>
    </source>
</reference>
<evidence type="ECO:0000256" key="2">
    <source>
        <dbReference type="ARBA" id="ARBA00009759"/>
    </source>
</evidence>
<evidence type="ECO:0000256" key="5">
    <source>
        <dbReference type="ARBA" id="ARBA00022801"/>
    </source>
</evidence>
<dbReference type="PRINTS" id="PR00377">
    <property type="entry name" value="IMPHPHTASES"/>
</dbReference>
<protein>
    <recommendedName>
        <fullName evidence="3 11">3'(2'),5'-bisphosphate nucleotidase</fullName>
        <ecNumber evidence="3 11">3.1.3.7</ecNumber>
    </recommendedName>
</protein>
<dbReference type="GO" id="GO:0046854">
    <property type="term" value="P:phosphatidylinositol phosphate biosynthetic process"/>
    <property type="evidence" value="ECO:0007669"/>
    <property type="project" value="InterPro"/>
</dbReference>
<proteinExistence type="inferred from homology"/>
<dbReference type="Gene3D" id="3.30.540.10">
    <property type="entry name" value="Fructose-1,6-Bisphosphatase, subunit A, domain 1"/>
    <property type="match status" value="1"/>
</dbReference>
<evidence type="ECO:0000256" key="7">
    <source>
        <dbReference type="ARBA" id="ARBA00044466"/>
    </source>
</evidence>
<evidence type="ECO:0000256" key="10">
    <source>
        <dbReference type="PIRSR" id="PIRSR600760-2"/>
    </source>
</evidence>
<dbReference type="EC" id="3.1.3.7" evidence="3 11"/>
<dbReference type="Proteomes" id="UP000663699">
    <property type="component" value="Chromosome 16"/>
</dbReference>
<feature type="binding site" evidence="10">
    <location>
        <position position="147"/>
    </location>
    <ligand>
        <name>Mg(2+)</name>
        <dbReference type="ChEBI" id="CHEBI:18420"/>
        <label>1</label>
        <note>catalytic</note>
    </ligand>
</feature>
<dbReference type="GO" id="GO:0043647">
    <property type="term" value="P:inositol phosphate metabolic process"/>
    <property type="evidence" value="ECO:0007669"/>
    <property type="project" value="UniProtKB-UniRule"/>
</dbReference>
<keyword evidence="6 10" id="KW-0460">Magnesium</keyword>
<evidence type="ECO:0000256" key="8">
    <source>
        <dbReference type="ARBA" id="ARBA00044479"/>
    </source>
</evidence>
<dbReference type="SUPFAM" id="SSF56655">
    <property type="entry name" value="Carbohydrate phosphatase"/>
    <property type="match status" value="1"/>
</dbReference>
<evidence type="ECO:0000256" key="11">
    <source>
        <dbReference type="RuleBase" id="RU368076"/>
    </source>
</evidence>
<organism evidence="12 13">
    <name type="scientific">Pneumocystis wakefieldiae</name>
    <dbReference type="NCBI Taxonomy" id="38082"/>
    <lineage>
        <taxon>Eukaryota</taxon>
        <taxon>Fungi</taxon>
        <taxon>Dikarya</taxon>
        <taxon>Ascomycota</taxon>
        <taxon>Taphrinomycotina</taxon>
        <taxon>Pneumocystomycetes</taxon>
        <taxon>Pneumocystaceae</taxon>
        <taxon>Pneumocystis</taxon>
    </lineage>
</organism>
<name>A0A899G313_9ASCO</name>
<dbReference type="PROSITE" id="PS00629">
    <property type="entry name" value="IMP_1"/>
    <property type="match status" value="1"/>
</dbReference>
<dbReference type="InterPro" id="IPR020583">
    <property type="entry name" value="Inositol_monoP_metal-BS"/>
</dbReference>
<keyword evidence="13" id="KW-1185">Reference proteome</keyword>
<dbReference type="InterPro" id="IPR051090">
    <property type="entry name" value="Inositol_monoP_superfamily"/>
</dbReference>
<dbReference type="InterPro" id="IPR006239">
    <property type="entry name" value="DPNP"/>
</dbReference>
<dbReference type="OrthoDB" id="411145at2759"/>
<comment type="similarity">
    <text evidence="2 11">Belongs to the inositol monophosphatase superfamily.</text>
</comment>
<feature type="binding site" evidence="10">
    <location>
        <position position="148"/>
    </location>
    <ligand>
        <name>Mg(2+)</name>
        <dbReference type="ChEBI" id="CHEBI:18420"/>
        <label>1</label>
        <note>catalytic</note>
    </ligand>
</feature>
<evidence type="ECO:0000313" key="12">
    <source>
        <dbReference type="EMBL" id="QSL67035.1"/>
    </source>
</evidence>
<comment type="cofactor">
    <cofactor evidence="1 10 11">
        <name>Mg(2+)</name>
        <dbReference type="ChEBI" id="CHEBI:18420"/>
    </cofactor>
</comment>
<accession>A0A899G313</accession>
<keyword evidence="4 10" id="KW-0479">Metal-binding</keyword>
<dbReference type="Pfam" id="PF00459">
    <property type="entry name" value="Inositol_P"/>
    <property type="match status" value="1"/>
</dbReference>